<comment type="caution">
    <text evidence="1">The sequence shown here is derived from an EMBL/GenBank/DDBJ whole genome shotgun (WGS) entry which is preliminary data.</text>
</comment>
<gene>
    <name evidence="1" type="ORF">CJ030_MR2G016669</name>
</gene>
<accession>A0A6A1WH70</accession>
<proteinExistence type="predicted"/>
<evidence type="ECO:0000313" key="2">
    <source>
        <dbReference type="Proteomes" id="UP000516437"/>
    </source>
</evidence>
<sequence>MPLELLKLDDRSSLRRQWSSRILDEAQPRDLGHSDCVRMDDMMTQLTERMQSVLQPTHEMVSDISGRLKTLERKFMDTDSGWKKEVAAIQEAMMRVTTSA</sequence>
<reference evidence="1 2" key="1">
    <citation type="journal article" date="2019" name="Plant Biotechnol. J.">
        <title>The red bayberry genome and genetic basis of sex determination.</title>
        <authorList>
            <person name="Jia H.M."/>
            <person name="Jia H.J."/>
            <person name="Cai Q.L."/>
            <person name="Wang Y."/>
            <person name="Zhao H.B."/>
            <person name="Yang W.F."/>
            <person name="Wang G.Y."/>
            <person name="Li Y.H."/>
            <person name="Zhan D.L."/>
            <person name="Shen Y.T."/>
            <person name="Niu Q.F."/>
            <person name="Chang L."/>
            <person name="Qiu J."/>
            <person name="Zhao L."/>
            <person name="Xie H.B."/>
            <person name="Fu W.Y."/>
            <person name="Jin J."/>
            <person name="Li X.W."/>
            <person name="Jiao Y."/>
            <person name="Zhou C.C."/>
            <person name="Tu T."/>
            <person name="Chai C.Y."/>
            <person name="Gao J.L."/>
            <person name="Fan L.J."/>
            <person name="van de Weg E."/>
            <person name="Wang J.Y."/>
            <person name="Gao Z.S."/>
        </authorList>
    </citation>
    <scope>NUCLEOTIDE SEQUENCE [LARGE SCALE GENOMIC DNA]</scope>
    <source>
        <tissue evidence="1">Leaves</tissue>
    </source>
</reference>
<evidence type="ECO:0000313" key="1">
    <source>
        <dbReference type="EMBL" id="KAB1223746.1"/>
    </source>
</evidence>
<dbReference type="EMBL" id="RXIC02000020">
    <property type="protein sequence ID" value="KAB1223746.1"/>
    <property type="molecule type" value="Genomic_DNA"/>
</dbReference>
<name>A0A6A1WH70_9ROSI</name>
<keyword evidence="2" id="KW-1185">Reference proteome</keyword>
<dbReference type="AlphaFoldDB" id="A0A6A1WH70"/>
<organism evidence="1 2">
    <name type="scientific">Morella rubra</name>
    <name type="common">Chinese bayberry</name>
    <dbReference type="NCBI Taxonomy" id="262757"/>
    <lineage>
        <taxon>Eukaryota</taxon>
        <taxon>Viridiplantae</taxon>
        <taxon>Streptophyta</taxon>
        <taxon>Embryophyta</taxon>
        <taxon>Tracheophyta</taxon>
        <taxon>Spermatophyta</taxon>
        <taxon>Magnoliopsida</taxon>
        <taxon>eudicotyledons</taxon>
        <taxon>Gunneridae</taxon>
        <taxon>Pentapetalae</taxon>
        <taxon>rosids</taxon>
        <taxon>fabids</taxon>
        <taxon>Fagales</taxon>
        <taxon>Myricaceae</taxon>
        <taxon>Morella</taxon>
    </lineage>
</organism>
<protein>
    <submittedName>
        <fullName evidence="1">Uncharacterized protein</fullName>
    </submittedName>
</protein>
<dbReference type="Proteomes" id="UP000516437">
    <property type="component" value="Chromosome 2"/>
</dbReference>